<protein>
    <recommendedName>
        <fullName evidence="1">Reverse transcriptase domain-containing protein</fullName>
    </recommendedName>
</protein>
<organism evidence="2">
    <name type="scientific">Fagus sylvatica</name>
    <name type="common">Beechnut</name>
    <dbReference type="NCBI Taxonomy" id="28930"/>
    <lineage>
        <taxon>Eukaryota</taxon>
        <taxon>Viridiplantae</taxon>
        <taxon>Streptophyta</taxon>
        <taxon>Embryophyta</taxon>
        <taxon>Tracheophyta</taxon>
        <taxon>Spermatophyta</taxon>
        <taxon>Magnoliopsida</taxon>
        <taxon>eudicotyledons</taxon>
        <taxon>Gunneridae</taxon>
        <taxon>Pentapetalae</taxon>
        <taxon>rosids</taxon>
        <taxon>fabids</taxon>
        <taxon>Fagales</taxon>
        <taxon>Fagaceae</taxon>
        <taxon>Fagus</taxon>
    </lineage>
</organism>
<name>A0A2N9HU90_FAGSY</name>
<gene>
    <name evidence="2" type="ORF">FSB_LOCUS43212</name>
</gene>
<feature type="domain" description="Reverse transcriptase" evidence="1">
    <location>
        <begin position="1"/>
        <end position="183"/>
    </location>
</feature>
<accession>A0A2N9HU90</accession>
<sequence>MRTYHRNIKPARCNVKVDIFKSYDFLDWESILGVLIAVGCPPKFMTWIKTCITSPQYRTVMGLRQGDPISPYLFGTAMEAFSKLMQRAIENYSSFVFNPKCAKIKLSPLCFADDLMIFVARLLMLKPVCLGIFVGVGKDESIYVWLDNWHENWAMLQKYGNRIVYESASDSSEKSPKFMLNNHCNRPLARIMENVDAAFLNDGWTVTLSCSERSGLHQHHRLLTLLKPFDQSGGGSDLIGKVRHY</sequence>
<dbReference type="PANTHER" id="PTHR19446">
    <property type="entry name" value="REVERSE TRANSCRIPTASES"/>
    <property type="match status" value="1"/>
</dbReference>
<evidence type="ECO:0000259" key="1">
    <source>
        <dbReference type="PROSITE" id="PS50878"/>
    </source>
</evidence>
<dbReference type="EMBL" id="OIVN01004079">
    <property type="protein sequence ID" value="SPD15330.1"/>
    <property type="molecule type" value="Genomic_DNA"/>
</dbReference>
<dbReference type="InterPro" id="IPR000477">
    <property type="entry name" value="RT_dom"/>
</dbReference>
<evidence type="ECO:0000313" key="2">
    <source>
        <dbReference type="EMBL" id="SPD15330.1"/>
    </source>
</evidence>
<dbReference type="Pfam" id="PF00078">
    <property type="entry name" value="RVT_1"/>
    <property type="match status" value="1"/>
</dbReference>
<proteinExistence type="predicted"/>
<dbReference type="PROSITE" id="PS50878">
    <property type="entry name" value="RT_POL"/>
    <property type="match status" value="1"/>
</dbReference>
<reference evidence="2" key="1">
    <citation type="submission" date="2018-02" db="EMBL/GenBank/DDBJ databases">
        <authorList>
            <person name="Cohen D.B."/>
            <person name="Kent A.D."/>
        </authorList>
    </citation>
    <scope>NUCLEOTIDE SEQUENCE</scope>
</reference>
<dbReference type="AlphaFoldDB" id="A0A2N9HU90"/>